<proteinExistence type="inferred from homology"/>
<dbReference type="AlphaFoldDB" id="A0AAW7CC30"/>
<evidence type="ECO:0000313" key="6">
    <source>
        <dbReference type="Proteomes" id="UP001223084"/>
    </source>
</evidence>
<evidence type="ECO:0000256" key="1">
    <source>
        <dbReference type="ARBA" id="ARBA00006739"/>
    </source>
</evidence>
<feature type="domain" description="Glycosyltransferase 2-like" evidence="4">
    <location>
        <begin position="7"/>
        <end position="67"/>
    </location>
</feature>
<protein>
    <submittedName>
        <fullName evidence="5">Glycosyltransferase family 2 protein</fullName>
        <ecNumber evidence="5">2.4.-.-</ecNumber>
    </submittedName>
</protein>
<dbReference type="Gene3D" id="3.90.550.10">
    <property type="entry name" value="Spore Coat Polysaccharide Biosynthesis Protein SpsA, Chain A"/>
    <property type="match status" value="1"/>
</dbReference>
<dbReference type="InterPro" id="IPR001173">
    <property type="entry name" value="Glyco_trans_2-like"/>
</dbReference>
<gene>
    <name evidence="5" type="ORF">QN341_01400</name>
</gene>
<evidence type="ECO:0000313" key="5">
    <source>
        <dbReference type="EMBL" id="MDL5039749.1"/>
    </source>
</evidence>
<dbReference type="CDD" id="cd00761">
    <property type="entry name" value="Glyco_tranf_GTA_type"/>
    <property type="match status" value="1"/>
</dbReference>
<evidence type="ECO:0000256" key="3">
    <source>
        <dbReference type="ARBA" id="ARBA00022679"/>
    </source>
</evidence>
<dbReference type="Pfam" id="PF00535">
    <property type="entry name" value="Glycos_transf_2"/>
    <property type="match status" value="1"/>
</dbReference>
<dbReference type="Proteomes" id="UP001223084">
    <property type="component" value="Unassembled WGS sequence"/>
</dbReference>
<dbReference type="RefSeq" id="WP_285957706.1">
    <property type="nucleotide sequence ID" value="NZ_JASUZX010000001.1"/>
</dbReference>
<dbReference type="PANTHER" id="PTHR22916">
    <property type="entry name" value="GLYCOSYLTRANSFERASE"/>
    <property type="match status" value="1"/>
</dbReference>
<evidence type="ECO:0000256" key="2">
    <source>
        <dbReference type="ARBA" id="ARBA00022676"/>
    </source>
</evidence>
<dbReference type="PANTHER" id="PTHR22916:SF51">
    <property type="entry name" value="GLYCOSYLTRANSFERASE EPSH-RELATED"/>
    <property type="match status" value="1"/>
</dbReference>
<comment type="similarity">
    <text evidence="1">Belongs to the glycosyltransferase 2 family.</text>
</comment>
<dbReference type="EC" id="2.4.-.-" evidence="5"/>
<reference evidence="5" key="1">
    <citation type="submission" date="2023-06" db="EMBL/GenBank/DDBJ databases">
        <title>Probiogenomic evaluation and L lactic producing Weizmannia coaggulans BKMTCR2-2 from tree bark.</title>
        <authorList>
            <person name="Mahittikon J."/>
            <person name="Tanasupawat S."/>
        </authorList>
    </citation>
    <scope>NUCLEOTIDE SEQUENCE</scope>
    <source>
        <strain evidence="5">BKMTCR2-2</strain>
    </source>
</reference>
<keyword evidence="2 5" id="KW-0328">Glycosyltransferase</keyword>
<dbReference type="SUPFAM" id="SSF53448">
    <property type="entry name" value="Nucleotide-diphospho-sugar transferases"/>
    <property type="match status" value="1"/>
</dbReference>
<name>A0AAW7CC30_HEYCO</name>
<dbReference type="EMBL" id="JASUZX010000001">
    <property type="protein sequence ID" value="MDL5039749.1"/>
    <property type="molecule type" value="Genomic_DNA"/>
</dbReference>
<dbReference type="InterPro" id="IPR029044">
    <property type="entry name" value="Nucleotide-diphossugar_trans"/>
</dbReference>
<keyword evidence="3 5" id="KW-0808">Transferase</keyword>
<organism evidence="5 6">
    <name type="scientific">Heyndrickxia coagulans</name>
    <name type="common">Weizmannia coagulans</name>
    <dbReference type="NCBI Taxonomy" id="1398"/>
    <lineage>
        <taxon>Bacteria</taxon>
        <taxon>Bacillati</taxon>
        <taxon>Bacillota</taxon>
        <taxon>Bacilli</taxon>
        <taxon>Bacillales</taxon>
        <taxon>Bacillaceae</taxon>
        <taxon>Heyndrickxia</taxon>
    </lineage>
</organism>
<accession>A0AAW7CC30</accession>
<evidence type="ECO:0000259" key="4">
    <source>
        <dbReference type="Pfam" id="PF00535"/>
    </source>
</evidence>
<sequence>MYKPLVSVIVPVFNVEKYLHRCLTSIVNQTYRNIEILVVNDGSTDNSLNIIYQFKELDDRISVIEKEYCIGYF</sequence>
<dbReference type="GO" id="GO:0016757">
    <property type="term" value="F:glycosyltransferase activity"/>
    <property type="evidence" value="ECO:0007669"/>
    <property type="project" value="UniProtKB-KW"/>
</dbReference>
<comment type="caution">
    <text evidence="5">The sequence shown here is derived from an EMBL/GenBank/DDBJ whole genome shotgun (WGS) entry which is preliminary data.</text>
</comment>